<dbReference type="GO" id="GO:0006753">
    <property type="term" value="P:nucleoside phosphate metabolic process"/>
    <property type="evidence" value="ECO:0007669"/>
    <property type="project" value="TreeGrafter"/>
</dbReference>
<dbReference type="PANTHER" id="PTHR11839:SF31">
    <property type="entry name" value="ADP-RIBOSE PYROPHOSPHATASE"/>
    <property type="match status" value="1"/>
</dbReference>
<name>A0A918FH76_AGRME</name>
<dbReference type="GO" id="GO:0016787">
    <property type="term" value="F:hydrolase activity"/>
    <property type="evidence" value="ECO:0007669"/>
    <property type="project" value="UniProtKB-KW"/>
</dbReference>
<reference evidence="3" key="2">
    <citation type="submission" date="2020-09" db="EMBL/GenBank/DDBJ databases">
        <authorList>
            <person name="Sun Q."/>
            <person name="Ohkuma M."/>
        </authorList>
    </citation>
    <scope>NUCLEOTIDE SEQUENCE</scope>
    <source>
        <strain evidence="3">JCM 3346</strain>
    </source>
</reference>
<proteinExistence type="predicted"/>
<accession>A0A918FH76</accession>
<evidence type="ECO:0000256" key="1">
    <source>
        <dbReference type="ARBA" id="ARBA00022801"/>
    </source>
</evidence>
<dbReference type="Pfam" id="PF00293">
    <property type="entry name" value="NUDIX"/>
    <property type="match status" value="1"/>
</dbReference>
<dbReference type="SUPFAM" id="SSF55811">
    <property type="entry name" value="Nudix"/>
    <property type="match status" value="1"/>
</dbReference>
<dbReference type="Gene3D" id="3.90.79.10">
    <property type="entry name" value="Nucleoside Triphosphate Pyrophosphohydrolase"/>
    <property type="match status" value="1"/>
</dbReference>
<sequence>MAEPFGEPTVGGTPVGPSLADERAESLILSSELAFEGRVWDIRRETFEFAGAPVTRDFMDHPGAVGVLALDRDDRALLIRQYRHPVRLNDWEIPAGLLDVVGEDPLLAAQRELAEEADLEAAEWAVLADIHTSPGGSDEAIRIYLARELRGTPVRYERTEEEAELVTAWVALDDCVDAVLDRRVSNAPLTVAVLAAAASRARGWASLAPADAPWDSKPGREAAGA</sequence>
<evidence type="ECO:0000313" key="3">
    <source>
        <dbReference type="EMBL" id="GGR37439.1"/>
    </source>
</evidence>
<dbReference type="Proteomes" id="UP000610303">
    <property type="component" value="Unassembled WGS sequence"/>
</dbReference>
<dbReference type="AlphaFoldDB" id="A0A918FH76"/>
<dbReference type="PROSITE" id="PS51462">
    <property type="entry name" value="NUDIX"/>
    <property type="match status" value="1"/>
</dbReference>
<dbReference type="PANTHER" id="PTHR11839">
    <property type="entry name" value="UDP/ADP-SUGAR PYROPHOSPHATASE"/>
    <property type="match status" value="1"/>
</dbReference>
<dbReference type="RefSeq" id="WP_189086630.1">
    <property type="nucleotide sequence ID" value="NZ_BMRJ01000007.1"/>
</dbReference>
<comment type="caution">
    <text evidence="3">The sequence shown here is derived from an EMBL/GenBank/DDBJ whole genome shotgun (WGS) entry which is preliminary data.</text>
</comment>
<protein>
    <submittedName>
        <fullName evidence="3">NTP pyrophosphohydrolase</fullName>
    </submittedName>
</protein>
<dbReference type="EMBL" id="BMRJ01000007">
    <property type="protein sequence ID" value="GGR37439.1"/>
    <property type="molecule type" value="Genomic_DNA"/>
</dbReference>
<dbReference type="InterPro" id="IPR000086">
    <property type="entry name" value="NUDIX_hydrolase_dom"/>
</dbReference>
<gene>
    <name evidence="3" type="ORF">GCM10010196_34180</name>
</gene>
<organism evidence="3 4">
    <name type="scientific">Agromyces mediolanus</name>
    <name type="common">Corynebacterium mediolanum</name>
    <dbReference type="NCBI Taxonomy" id="41986"/>
    <lineage>
        <taxon>Bacteria</taxon>
        <taxon>Bacillati</taxon>
        <taxon>Actinomycetota</taxon>
        <taxon>Actinomycetes</taxon>
        <taxon>Micrococcales</taxon>
        <taxon>Microbacteriaceae</taxon>
        <taxon>Agromyces</taxon>
    </lineage>
</organism>
<dbReference type="InterPro" id="IPR015797">
    <property type="entry name" value="NUDIX_hydrolase-like_dom_sf"/>
</dbReference>
<dbReference type="GO" id="GO:0019693">
    <property type="term" value="P:ribose phosphate metabolic process"/>
    <property type="evidence" value="ECO:0007669"/>
    <property type="project" value="TreeGrafter"/>
</dbReference>
<feature type="domain" description="Nudix hydrolase" evidence="2">
    <location>
        <begin position="59"/>
        <end position="188"/>
    </location>
</feature>
<keyword evidence="4" id="KW-1185">Reference proteome</keyword>
<reference evidence="3" key="1">
    <citation type="journal article" date="2014" name="Int. J. Syst. Evol. Microbiol.">
        <title>Complete genome sequence of Corynebacterium casei LMG S-19264T (=DSM 44701T), isolated from a smear-ripened cheese.</title>
        <authorList>
            <consortium name="US DOE Joint Genome Institute (JGI-PGF)"/>
            <person name="Walter F."/>
            <person name="Albersmeier A."/>
            <person name="Kalinowski J."/>
            <person name="Ruckert C."/>
        </authorList>
    </citation>
    <scope>NUCLEOTIDE SEQUENCE</scope>
    <source>
        <strain evidence="3">JCM 3346</strain>
    </source>
</reference>
<keyword evidence="1" id="KW-0378">Hydrolase</keyword>
<evidence type="ECO:0000313" key="4">
    <source>
        <dbReference type="Proteomes" id="UP000610303"/>
    </source>
</evidence>
<dbReference type="GO" id="GO:0005829">
    <property type="term" value="C:cytosol"/>
    <property type="evidence" value="ECO:0007669"/>
    <property type="project" value="TreeGrafter"/>
</dbReference>
<evidence type="ECO:0000259" key="2">
    <source>
        <dbReference type="PROSITE" id="PS51462"/>
    </source>
</evidence>